<evidence type="ECO:0000313" key="4">
    <source>
        <dbReference type="Proteomes" id="UP000184357"/>
    </source>
</evidence>
<dbReference type="PANTHER" id="PTHR43649:SF29">
    <property type="entry name" value="OSMOPROTECTIVE COMPOUNDS-BINDING PROTEIN GGTB"/>
    <property type="match status" value="1"/>
</dbReference>
<evidence type="ECO:0000313" key="3">
    <source>
        <dbReference type="EMBL" id="SHH28179.1"/>
    </source>
</evidence>
<dbReference type="RefSeq" id="WP_073309576.1">
    <property type="nucleotide sequence ID" value="NZ_FQWV01000005.1"/>
</dbReference>
<dbReference type="PROSITE" id="PS51318">
    <property type="entry name" value="TAT"/>
    <property type="match status" value="1"/>
</dbReference>
<organism evidence="3 4">
    <name type="scientific">Halobaculum gomorrense</name>
    <dbReference type="NCBI Taxonomy" id="43928"/>
    <lineage>
        <taxon>Archaea</taxon>
        <taxon>Methanobacteriati</taxon>
        <taxon>Methanobacteriota</taxon>
        <taxon>Stenosarchaea group</taxon>
        <taxon>Halobacteria</taxon>
        <taxon>Halobacteriales</taxon>
        <taxon>Haloferacaceae</taxon>
        <taxon>Halobaculum</taxon>
    </lineage>
</organism>
<dbReference type="STRING" id="43928.SAMN05443636_2271"/>
<dbReference type="InterPro" id="IPR006311">
    <property type="entry name" value="TAT_signal"/>
</dbReference>
<evidence type="ECO:0000256" key="1">
    <source>
        <dbReference type="ARBA" id="ARBA00008520"/>
    </source>
</evidence>
<accession>A0A1M5RPP1</accession>
<dbReference type="Proteomes" id="UP000184357">
    <property type="component" value="Unassembled WGS sequence"/>
</dbReference>
<dbReference type="Pfam" id="PF13416">
    <property type="entry name" value="SBP_bac_8"/>
    <property type="match status" value="1"/>
</dbReference>
<keyword evidence="4" id="KW-1185">Reference proteome</keyword>
<dbReference type="InterPro" id="IPR019546">
    <property type="entry name" value="TAT_signal_bac_arc"/>
</dbReference>
<reference evidence="3 4" key="1">
    <citation type="submission" date="2016-11" db="EMBL/GenBank/DDBJ databases">
        <authorList>
            <person name="Jaros S."/>
            <person name="Januszkiewicz K."/>
            <person name="Wedrychowicz H."/>
        </authorList>
    </citation>
    <scope>NUCLEOTIDE SEQUENCE [LARGE SCALE GENOMIC DNA]</scope>
    <source>
        <strain evidence="3 4">DSM 9297</strain>
    </source>
</reference>
<comment type="similarity">
    <text evidence="1">Belongs to the bacterial solute-binding protein 1 family.</text>
</comment>
<dbReference type="InterPro" id="IPR006059">
    <property type="entry name" value="SBP"/>
</dbReference>
<dbReference type="AlphaFoldDB" id="A0A1M5RPP1"/>
<protein>
    <submittedName>
        <fullName evidence="3">Carbohydrate ABC transporter substrate-binding protein, CUT1 family</fullName>
    </submittedName>
</protein>
<proteinExistence type="inferred from homology"/>
<dbReference type="PANTHER" id="PTHR43649">
    <property type="entry name" value="ARABINOSE-BINDING PROTEIN-RELATED"/>
    <property type="match status" value="1"/>
</dbReference>
<dbReference type="PROSITE" id="PS51257">
    <property type="entry name" value="PROKAR_LIPOPROTEIN"/>
    <property type="match status" value="1"/>
</dbReference>
<dbReference type="Pfam" id="PF10518">
    <property type="entry name" value="TAT_signal"/>
    <property type="match status" value="1"/>
</dbReference>
<keyword evidence="2" id="KW-0813">Transport</keyword>
<gene>
    <name evidence="3" type="ORF">SAMN05443636_2271</name>
</gene>
<sequence length="428" mass="45249">MMKDTELNRRDVLKGAGGLGAAGMIGIAGCTGDGGGGGGGATVEVLHGWTGGDGAKAAESLASAWEEAHPDITLEFKPIGGGGNTNLNTVISNRLSNNDPPASFAGWPGKNLVKYEGVLGDLTSVWEDGLKGAHVSEASELCKYNGAYRAVPIGSHRLNCLFYNTSVVEEAGVNPDDLTSASALIDALDTIKTETDKVPMAQAMKAPWTTLQLVGAVLLSTGGYDTYMKVVNGEGGKSAVREAFKTTKTILQNYINDDASSIGFTSANQKIMNGEAAFIHQGNWAAGAFRNKENFAYNEDWGFKTFPGTEGLYTLHFDSFIYPSNNPAPEAGKTWEAFVGSKKAQIAFNKYKGSIPTRTDVAKEEFGPYLSETMDDFASADNRPPTLAHGLAVVPEKLTALKGVISNEFSGPYNVDAATNKFVSTIQG</sequence>
<dbReference type="Gene3D" id="3.40.190.10">
    <property type="entry name" value="Periplasmic binding protein-like II"/>
    <property type="match status" value="2"/>
</dbReference>
<dbReference type="InterPro" id="IPR050490">
    <property type="entry name" value="Bact_solute-bd_prot1"/>
</dbReference>
<dbReference type="SUPFAM" id="SSF53850">
    <property type="entry name" value="Periplasmic binding protein-like II"/>
    <property type="match status" value="1"/>
</dbReference>
<dbReference type="EMBL" id="FQWV01000005">
    <property type="protein sequence ID" value="SHH28179.1"/>
    <property type="molecule type" value="Genomic_DNA"/>
</dbReference>
<name>A0A1M5RPP1_9EURY</name>
<evidence type="ECO:0000256" key="2">
    <source>
        <dbReference type="ARBA" id="ARBA00022448"/>
    </source>
</evidence>